<comment type="caution">
    <text evidence="3">The sequence shown here is derived from an EMBL/GenBank/DDBJ whole genome shotgun (WGS) entry which is preliminary data.</text>
</comment>
<accession>A0ABW5Y717</accession>
<organism evidence="3 4">
    <name type="scientific">Mucilaginibacter ximonensis</name>
    <dbReference type="NCBI Taxonomy" id="538021"/>
    <lineage>
        <taxon>Bacteria</taxon>
        <taxon>Pseudomonadati</taxon>
        <taxon>Bacteroidota</taxon>
        <taxon>Sphingobacteriia</taxon>
        <taxon>Sphingobacteriales</taxon>
        <taxon>Sphingobacteriaceae</taxon>
        <taxon>Mucilaginibacter</taxon>
    </lineage>
</organism>
<protein>
    <submittedName>
        <fullName evidence="3">Efflux RND transporter periplasmic adaptor subunit</fullName>
    </submittedName>
</protein>
<dbReference type="Proteomes" id="UP001597557">
    <property type="component" value="Unassembled WGS sequence"/>
</dbReference>
<name>A0ABW5Y717_9SPHI</name>
<gene>
    <name evidence="3" type="ORF">ACFS5N_00930</name>
</gene>
<feature type="domain" description="Multidrug resistance protein MdtA-like barrel-sandwich hybrid" evidence="2">
    <location>
        <begin position="74"/>
        <end position="157"/>
    </location>
</feature>
<dbReference type="RefSeq" id="WP_377181259.1">
    <property type="nucleotide sequence ID" value="NZ_JBHUPD010000001.1"/>
</dbReference>
<feature type="chain" id="PRO_5047463288" evidence="1">
    <location>
        <begin position="33"/>
        <end position="315"/>
    </location>
</feature>
<dbReference type="SUPFAM" id="SSF111369">
    <property type="entry name" value="HlyD-like secretion proteins"/>
    <property type="match status" value="1"/>
</dbReference>
<evidence type="ECO:0000313" key="4">
    <source>
        <dbReference type="Proteomes" id="UP001597557"/>
    </source>
</evidence>
<dbReference type="PANTHER" id="PTHR30469">
    <property type="entry name" value="MULTIDRUG RESISTANCE PROTEIN MDTA"/>
    <property type="match status" value="1"/>
</dbReference>
<evidence type="ECO:0000313" key="3">
    <source>
        <dbReference type="EMBL" id="MFD2871008.1"/>
    </source>
</evidence>
<dbReference type="Gene3D" id="2.40.420.20">
    <property type="match status" value="1"/>
</dbReference>
<dbReference type="InterPro" id="IPR058625">
    <property type="entry name" value="MdtA-like_BSH"/>
</dbReference>
<reference evidence="4" key="1">
    <citation type="journal article" date="2019" name="Int. J. Syst. Evol. Microbiol.">
        <title>The Global Catalogue of Microorganisms (GCM) 10K type strain sequencing project: providing services to taxonomists for standard genome sequencing and annotation.</title>
        <authorList>
            <consortium name="The Broad Institute Genomics Platform"/>
            <consortium name="The Broad Institute Genome Sequencing Center for Infectious Disease"/>
            <person name="Wu L."/>
            <person name="Ma J."/>
        </authorList>
    </citation>
    <scope>NUCLEOTIDE SEQUENCE [LARGE SCALE GENOMIC DNA]</scope>
    <source>
        <strain evidence="4">KCTC 22437</strain>
    </source>
</reference>
<dbReference type="Gene3D" id="2.40.50.100">
    <property type="match status" value="1"/>
</dbReference>
<sequence>MKIFYKHATIKPFYWALSVLVLLSACKGKTDAGDEEDAKVEAITPVTVTTVNDSTLIDYINLNATSTYQQKNIVKANANGYVRNINIQPGQYISKGQLMFTIKTKEAQTIGNTINVLDTTFRFSGVNKIKAPEHGYLTQLNHQTGDYVQDGEQLAVISDRSSFAFIMQLPYEMRQKVQSNQNIVLTLPDGRKINGRISAFMPSVDTTSQTQGVVIRIGGDNTIPENLIAKARIVSTSKPHTQSLPKSAVLTNDTQTDFWVMKLINANTAVKVPVTKGIDVGERVEIISPKFSPADKIVVTGNYGLADTAKVKIVQ</sequence>
<evidence type="ECO:0000259" key="2">
    <source>
        <dbReference type="Pfam" id="PF25917"/>
    </source>
</evidence>
<dbReference type="PROSITE" id="PS51257">
    <property type="entry name" value="PROKAR_LIPOPROTEIN"/>
    <property type="match status" value="1"/>
</dbReference>
<keyword evidence="4" id="KW-1185">Reference proteome</keyword>
<keyword evidence="1" id="KW-0732">Signal</keyword>
<dbReference type="Pfam" id="PF25917">
    <property type="entry name" value="BSH_RND"/>
    <property type="match status" value="1"/>
</dbReference>
<dbReference type="EMBL" id="JBHUPD010000001">
    <property type="protein sequence ID" value="MFD2871008.1"/>
    <property type="molecule type" value="Genomic_DNA"/>
</dbReference>
<evidence type="ECO:0000256" key="1">
    <source>
        <dbReference type="SAM" id="SignalP"/>
    </source>
</evidence>
<feature type="signal peptide" evidence="1">
    <location>
        <begin position="1"/>
        <end position="32"/>
    </location>
</feature>
<proteinExistence type="predicted"/>